<gene>
    <name evidence="4" type="ORF">GPX89_17005</name>
</gene>
<dbReference type="InterPro" id="IPR056463">
    <property type="entry name" value="DUF7373_C"/>
</dbReference>
<keyword evidence="5" id="KW-1185">Reference proteome</keyword>
<dbReference type="RefSeq" id="WP_157388535.1">
    <property type="nucleotide sequence ID" value="NZ_WRPP01000003.1"/>
</dbReference>
<feature type="signal peptide" evidence="1">
    <location>
        <begin position="1"/>
        <end position="23"/>
    </location>
</feature>
<dbReference type="PROSITE" id="PS51257">
    <property type="entry name" value="PROKAR_LIPOPROTEIN"/>
    <property type="match status" value="1"/>
</dbReference>
<dbReference type="Proteomes" id="UP000466794">
    <property type="component" value="Unassembled WGS sequence"/>
</dbReference>
<feature type="chain" id="PRO_5039284760" evidence="1">
    <location>
        <begin position="24"/>
        <end position="433"/>
    </location>
</feature>
<protein>
    <submittedName>
        <fullName evidence="4">Uncharacterized protein</fullName>
    </submittedName>
</protein>
<proteinExistence type="predicted"/>
<keyword evidence="1" id="KW-0732">Signal</keyword>
<dbReference type="Pfam" id="PF24092">
    <property type="entry name" value="DUF7373_C"/>
    <property type="match status" value="1"/>
</dbReference>
<feature type="domain" description="DUF7373" evidence="3">
    <location>
        <begin position="280"/>
        <end position="430"/>
    </location>
</feature>
<reference evidence="4 5" key="1">
    <citation type="submission" date="2019-12" db="EMBL/GenBank/DDBJ databases">
        <title>Nocardia sp. nov. ET3-3 isolated from soil.</title>
        <authorList>
            <person name="Kanchanasin P."/>
            <person name="Tanasupawat S."/>
            <person name="Yuki M."/>
            <person name="Kudo T."/>
        </authorList>
    </citation>
    <scope>NUCLEOTIDE SEQUENCE [LARGE SCALE GENOMIC DNA]</scope>
    <source>
        <strain evidence="4 5">ET3-3</strain>
    </source>
</reference>
<evidence type="ECO:0000259" key="2">
    <source>
        <dbReference type="Pfam" id="PF24088"/>
    </source>
</evidence>
<dbReference type="InterPro" id="IPR055797">
    <property type="entry name" value="DUF7373"/>
</dbReference>
<evidence type="ECO:0000313" key="5">
    <source>
        <dbReference type="Proteomes" id="UP000466794"/>
    </source>
</evidence>
<dbReference type="Pfam" id="PF24088">
    <property type="entry name" value="DUF7373"/>
    <property type="match status" value="1"/>
</dbReference>
<dbReference type="AlphaFoldDB" id="A0A7K1UYF7"/>
<evidence type="ECO:0000313" key="4">
    <source>
        <dbReference type="EMBL" id="MVU78938.1"/>
    </source>
</evidence>
<sequence>MNREILCATGNVVFGVLALALTAATLTGCGGQVNGTPAAGEVDVRQLPVGNYPIEPLDLRVEYLHSTNDGYRLAMARLADAVVTGVDIDPKFAHNSLAKAFLNTGSATNVLAAAVQPALRDNGMKFGYSASASTDTLLPIDTSEYVTNNYEPFGGHHTSPDATSFNVTVLQFPDSQRARAAAEQSEAADFAVAPDQNVRVALDKQQDAKAHWRPGIPSLAATLAYGDYVVNVYVELPKPDLDGLRQLTEQIFAAQLPLLDRTPPLSERQIFHLDYDPDAMLLRTLHPATYLSLDAVTEITHAARGYLHYVEDQATMKRLMDDSGVDRVSTTKKGALLFRARDTGSATTLWSGITKLDKGSVESPAGVPDVACVENPNPKPHSWDFDNAWNDSGRYICTLHYDRYVARVASGQLIDAQQKAAAQYALLANSQWM</sequence>
<name>A0A7K1UYF7_9NOCA</name>
<evidence type="ECO:0000259" key="3">
    <source>
        <dbReference type="Pfam" id="PF24092"/>
    </source>
</evidence>
<dbReference type="EMBL" id="WRPP01000003">
    <property type="protein sequence ID" value="MVU78938.1"/>
    <property type="molecule type" value="Genomic_DNA"/>
</dbReference>
<accession>A0A7K1UYF7</accession>
<evidence type="ECO:0000256" key="1">
    <source>
        <dbReference type="SAM" id="SignalP"/>
    </source>
</evidence>
<comment type="caution">
    <text evidence="4">The sequence shown here is derived from an EMBL/GenBank/DDBJ whole genome shotgun (WGS) entry which is preliminary data.</text>
</comment>
<feature type="domain" description="DUF7373" evidence="2">
    <location>
        <begin position="65"/>
        <end position="274"/>
    </location>
</feature>
<organism evidence="4 5">
    <name type="scientific">Nocardia terrae</name>
    <dbReference type="NCBI Taxonomy" id="2675851"/>
    <lineage>
        <taxon>Bacteria</taxon>
        <taxon>Bacillati</taxon>
        <taxon>Actinomycetota</taxon>
        <taxon>Actinomycetes</taxon>
        <taxon>Mycobacteriales</taxon>
        <taxon>Nocardiaceae</taxon>
        <taxon>Nocardia</taxon>
    </lineage>
</organism>